<dbReference type="Proteomes" id="UP000647587">
    <property type="component" value="Unassembled WGS sequence"/>
</dbReference>
<dbReference type="Gene3D" id="1.25.40.10">
    <property type="entry name" value="Tetratricopeptide repeat domain"/>
    <property type="match status" value="1"/>
</dbReference>
<reference evidence="2" key="1">
    <citation type="journal article" date="2019" name="Int. J. Syst. Evol. Microbiol.">
        <title>The Global Catalogue of Microorganisms (GCM) 10K type strain sequencing project: providing services to taxonomists for standard genome sequencing and annotation.</title>
        <authorList>
            <consortium name="The Broad Institute Genomics Platform"/>
            <consortium name="The Broad Institute Genome Sequencing Center for Infectious Disease"/>
            <person name="Wu L."/>
            <person name="Ma J."/>
        </authorList>
    </citation>
    <scope>NUCLEOTIDE SEQUENCE [LARGE SCALE GENOMIC DNA]</scope>
    <source>
        <strain evidence="2">JCM 30331</strain>
    </source>
</reference>
<protein>
    <recommendedName>
        <fullName evidence="3">Tetratricopeptide repeat protein</fullName>
    </recommendedName>
</protein>
<dbReference type="Pfam" id="PF13181">
    <property type="entry name" value="TPR_8"/>
    <property type="match status" value="1"/>
</dbReference>
<proteinExistence type="predicted"/>
<dbReference type="PANTHER" id="PTHR47691">
    <property type="entry name" value="REGULATOR-RELATED"/>
    <property type="match status" value="1"/>
</dbReference>
<gene>
    <name evidence="1" type="ORF">GCM10008955_09430</name>
</gene>
<evidence type="ECO:0000313" key="2">
    <source>
        <dbReference type="Proteomes" id="UP000647587"/>
    </source>
</evidence>
<dbReference type="SUPFAM" id="SSF48452">
    <property type="entry name" value="TPR-like"/>
    <property type="match status" value="1"/>
</dbReference>
<dbReference type="InterPro" id="IPR011990">
    <property type="entry name" value="TPR-like_helical_dom_sf"/>
</dbReference>
<sequence length="405" mass="44913">MGIFSGGFTATVAEALGVIRPELDALVRVNLVQRDGSGGRYELLETVRAVALEQLAGSGESEAVHLAHARYYREAREGYDWNEWAWMAAEVGNLRSALRWAMARQEPELALQLTLGMSWFWESRGDQREALSWYEQALALPGDLDPLLRLRGLYGAATPAWQMGLFGRVQALLQECLDLARDGGWPDWQGRALMALGRVALEQGHATRALDHLHPGLELVRQHGDAFDQVATLYHLADASLAEGHHDHARAYAEEALDLCCIHPGLFWHRLVQTLLGELALAQGQFAEARAYLAQANDQSGHWRSSSIVLAVQATCFAVPGADEQDLMHAARLWGAIEAHEDARAQRFSVPYQARLDRYVQSAQARLPKATWDRAWAEGREMGLQGAVVAARPPQVSHDHPEEQC</sequence>
<evidence type="ECO:0008006" key="3">
    <source>
        <dbReference type="Google" id="ProtNLM"/>
    </source>
</evidence>
<name>A0ABQ2EN20_9DEIO</name>
<dbReference type="RefSeq" id="WP_189005048.1">
    <property type="nucleotide sequence ID" value="NZ_BMPP01000003.1"/>
</dbReference>
<organism evidence="1 2">
    <name type="scientific">Deinococcus malanensis</name>
    <dbReference type="NCBI Taxonomy" id="1706855"/>
    <lineage>
        <taxon>Bacteria</taxon>
        <taxon>Thermotogati</taxon>
        <taxon>Deinococcota</taxon>
        <taxon>Deinococci</taxon>
        <taxon>Deinococcales</taxon>
        <taxon>Deinococcaceae</taxon>
        <taxon>Deinococcus</taxon>
    </lineage>
</organism>
<accession>A0ABQ2EN20</accession>
<dbReference type="EMBL" id="BMPP01000003">
    <property type="protein sequence ID" value="GGK18128.1"/>
    <property type="molecule type" value="Genomic_DNA"/>
</dbReference>
<evidence type="ECO:0000313" key="1">
    <source>
        <dbReference type="EMBL" id="GGK18128.1"/>
    </source>
</evidence>
<dbReference type="PANTHER" id="PTHR47691:SF3">
    <property type="entry name" value="HTH-TYPE TRANSCRIPTIONAL REGULATOR RV0890C-RELATED"/>
    <property type="match status" value="1"/>
</dbReference>
<comment type="caution">
    <text evidence="1">The sequence shown here is derived from an EMBL/GenBank/DDBJ whole genome shotgun (WGS) entry which is preliminary data.</text>
</comment>
<keyword evidence="2" id="KW-1185">Reference proteome</keyword>
<dbReference type="InterPro" id="IPR019734">
    <property type="entry name" value="TPR_rpt"/>
</dbReference>